<accession>A0A381P8T3</accession>
<reference evidence="1" key="1">
    <citation type="submission" date="2018-05" db="EMBL/GenBank/DDBJ databases">
        <authorList>
            <person name="Lanie J.A."/>
            <person name="Ng W.-L."/>
            <person name="Kazmierczak K.M."/>
            <person name="Andrzejewski T.M."/>
            <person name="Davidsen T.M."/>
            <person name="Wayne K.J."/>
            <person name="Tettelin H."/>
            <person name="Glass J.I."/>
            <person name="Rusch D."/>
            <person name="Podicherti R."/>
            <person name="Tsui H.-C.T."/>
            <person name="Winkler M.E."/>
        </authorList>
    </citation>
    <scope>NUCLEOTIDE SEQUENCE</scope>
</reference>
<dbReference type="AlphaFoldDB" id="A0A381P8T3"/>
<organism evidence="1">
    <name type="scientific">marine metagenome</name>
    <dbReference type="NCBI Taxonomy" id="408172"/>
    <lineage>
        <taxon>unclassified sequences</taxon>
        <taxon>metagenomes</taxon>
        <taxon>ecological metagenomes</taxon>
    </lineage>
</organism>
<proteinExistence type="predicted"/>
<dbReference type="EMBL" id="UINC01000913">
    <property type="protein sequence ID" value="SUZ63320.1"/>
    <property type="molecule type" value="Genomic_DNA"/>
</dbReference>
<evidence type="ECO:0000313" key="1">
    <source>
        <dbReference type="EMBL" id="SUZ63320.1"/>
    </source>
</evidence>
<name>A0A381P8T3_9ZZZZ</name>
<protein>
    <submittedName>
        <fullName evidence="1">Uncharacterized protein</fullName>
    </submittedName>
</protein>
<sequence length="34" mass="3917">MPTERIKSKSIKSCSNLANAVYTKIYIKEIKTEK</sequence>
<gene>
    <name evidence="1" type="ORF">METZ01_LOCUS16174</name>
</gene>